<name>A0ABT9VL90_9BACI</name>
<evidence type="ECO:0000256" key="1">
    <source>
        <dbReference type="SAM" id="Coils"/>
    </source>
</evidence>
<comment type="caution">
    <text evidence="4">The sequence shown here is derived from an EMBL/GenBank/DDBJ whole genome shotgun (WGS) entry which is preliminary data.</text>
</comment>
<dbReference type="InterPro" id="IPR006668">
    <property type="entry name" value="Mg_transptr_MgtE_intracell_dom"/>
</dbReference>
<dbReference type="SUPFAM" id="SSF158791">
    <property type="entry name" value="MgtE N-terminal domain-like"/>
    <property type="match status" value="1"/>
</dbReference>
<keyword evidence="1" id="KW-0175">Coiled coil</keyword>
<evidence type="ECO:0000256" key="2">
    <source>
        <dbReference type="SAM" id="Phobius"/>
    </source>
</evidence>
<dbReference type="Pfam" id="PF03448">
    <property type="entry name" value="MgtE_N"/>
    <property type="match status" value="1"/>
</dbReference>
<sequence length="193" mass="22203">MSNDEKSFSKWQWFLIIFMTLLTTLIFIYFILGKAGIDLFKPIKDHAKNIPVLSSMMNGSANKESNEIESEMKRLEKEKENLTKTVQEQEEMIQALQKDVEIKEKEVQELTQEIRSLQSKLEETEMDQNTEIDLASLYSEMSAKKAAEAIALLPESDAVNILSSLKKDKLAQILEKLEPEDRAKFTRLLANEN</sequence>
<protein>
    <submittedName>
        <fullName evidence="4">Flagellar motility protein MotE (MotC chaperone)</fullName>
    </submittedName>
</protein>
<organism evidence="4 5">
    <name type="scientific">Aeribacillus alveayuensis</name>
    <dbReference type="NCBI Taxonomy" id="279215"/>
    <lineage>
        <taxon>Bacteria</taxon>
        <taxon>Bacillati</taxon>
        <taxon>Bacillota</taxon>
        <taxon>Bacilli</taxon>
        <taxon>Bacillales</taxon>
        <taxon>Bacillaceae</taxon>
        <taxon>Aeribacillus</taxon>
    </lineage>
</organism>
<keyword evidence="4" id="KW-0282">Flagellum</keyword>
<keyword evidence="5" id="KW-1185">Reference proteome</keyword>
<feature type="domain" description="Magnesium transporter MgtE intracellular" evidence="3">
    <location>
        <begin position="133"/>
        <end position="190"/>
    </location>
</feature>
<dbReference type="RefSeq" id="WP_419151345.1">
    <property type="nucleotide sequence ID" value="NZ_JAUSTR010000001.1"/>
</dbReference>
<gene>
    <name evidence="4" type="ORF">J2S06_000808</name>
</gene>
<proteinExistence type="predicted"/>
<keyword evidence="2" id="KW-0812">Transmembrane</keyword>
<evidence type="ECO:0000259" key="3">
    <source>
        <dbReference type="Pfam" id="PF03448"/>
    </source>
</evidence>
<evidence type="ECO:0000313" key="5">
    <source>
        <dbReference type="Proteomes" id="UP001225646"/>
    </source>
</evidence>
<keyword evidence="4" id="KW-0969">Cilium</keyword>
<feature type="coiled-coil region" evidence="1">
    <location>
        <begin position="58"/>
        <end position="127"/>
    </location>
</feature>
<feature type="transmembrane region" description="Helical" evidence="2">
    <location>
        <begin position="12"/>
        <end position="32"/>
    </location>
</feature>
<dbReference type="EMBL" id="JAUSTR010000001">
    <property type="protein sequence ID" value="MDQ0161738.1"/>
    <property type="molecule type" value="Genomic_DNA"/>
</dbReference>
<dbReference type="Proteomes" id="UP001225646">
    <property type="component" value="Unassembled WGS sequence"/>
</dbReference>
<reference evidence="4 5" key="1">
    <citation type="submission" date="2023-07" db="EMBL/GenBank/DDBJ databases">
        <title>Genomic Encyclopedia of Type Strains, Phase IV (KMG-IV): sequencing the most valuable type-strain genomes for metagenomic binning, comparative biology and taxonomic classification.</title>
        <authorList>
            <person name="Goeker M."/>
        </authorList>
    </citation>
    <scope>NUCLEOTIDE SEQUENCE [LARGE SCALE GENOMIC DNA]</scope>
    <source>
        <strain evidence="4 5">DSM 19092</strain>
    </source>
</reference>
<keyword evidence="2" id="KW-1133">Transmembrane helix</keyword>
<evidence type="ECO:0000313" key="4">
    <source>
        <dbReference type="EMBL" id="MDQ0161738.1"/>
    </source>
</evidence>
<accession>A0ABT9VL90</accession>
<keyword evidence="4" id="KW-0966">Cell projection</keyword>
<keyword evidence="2" id="KW-0472">Membrane</keyword>